<dbReference type="InterPro" id="IPR058319">
    <property type="entry name" value="DUF8006"/>
</dbReference>
<keyword evidence="1" id="KW-0472">Membrane</keyword>
<dbReference type="EMBL" id="FOPZ01000019">
    <property type="protein sequence ID" value="SFH69739.1"/>
    <property type="molecule type" value="Genomic_DNA"/>
</dbReference>
<gene>
    <name evidence="3" type="ORF">SAMN04488066_11918</name>
</gene>
<feature type="transmembrane region" description="Helical" evidence="1">
    <location>
        <begin position="73"/>
        <end position="91"/>
    </location>
</feature>
<feature type="domain" description="DUF8006" evidence="2">
    <location>
        <begin position="11"/>
        <end position="92"/>
    </location>
</feature>
<organism evidence="3 4">
    <name type="scientific">Halorubrum aquaticum</name>
    <dbReference type="NCBI Taxonomy" id="387340"/>
    <lineage>
        <taxon>Archaea</taxon>
        <taxon>Methanobacteriati</taxon>
        <taxon>Methanobacteriota</taxon>
        <taxon>Stenosarchaea group</taxon>
        <taxon>Halobacteria</taxon>
        <taxon>Halobacteriales</taxon>
        <taxon>Haloferacaceae</taxon>
        <taxon>Halorubrum</taxon>
    </lineage>
</organism>
<proteinExistence type="predicted"/>
<keyword evidence="4" id="KW-1185">Reference proteome</keyword>
<feature type="transmembrane region" description="Helical" evidence="1">
    <location>
        <begin position="20"/>
        <end position="42"/>
    </location>
</feature>
<dbReference type="AlphaFoldDB" id="A0A1I3C6E1"/>
<feature type="transmembrane region" description="Helical" evidence="1">
    <location>
        <begin position="49"/>
        <end position="67"/>
    </location>
</feature>
<keyword evidence="1" id="KW-0812">Transmembrane</keyword>
<reference evidence="3 4" key="1">
    <citation type="submission" date="2016-10" db="EMBL/GenBank/DDBJ databases">
        <authorList>
            <person name="Varghese N."/>
            <person name="Submissions S."/>
        </authorList>
    </citation>
    <scope>NUCLEOTIDE SEQUENCE [LARGE SCALE GENOMIC DNA]</scope>
    <source>
        <strain evidence="3 4">CGMCC 1.6377</strain>
    </source>
</reference>
<sequence length="93" mass="10090">MRESLPFPDEMLSPLFIDTFLLDYHLGHVLLLAFVASLLGALPLKSRKVIAAVIVTFGLIFTISPSTTMPATYILFGIGLVIVGPLLWTTADS</sequence>
<keyword evidence="1" id="KW-1133">Transmembrane helix</keyword>
<dbReference type="Pfam" id="PF26028">
    <property type="entry name" value="DUF8006"/>
    <property type="match status" value="1"/>
</dbReference>
<evidence type="ECO:0000313" key="3">
    <source>
        <dbReference type="EMBL" id="SFH69739.1"/>
    </source>
</evidence>
<evidence type="ECO:0000259" key="2">
    <source>
        <dbReference type="Pfam" id="PF26028"/>
    </source>
</evidence>
<accession>A0A1I3C6E1</accession>
<evidence type="ECO:0000313" key="4">
    <source>
        <dbReference type="Proteomes" id="UP000323537"/>
    </source>
</evidence>
<name>A0A1I3C6E1_9EURY</name>
<dbReference type="Proteomes" id="UP000323537">
    <property type="component" value="Unassembled WGS sequence"/>
</dbReference>
<evidence type="ECO:0000256" key="1">
    <source>
        <dbReference type="SAM" id="Phobius"/>
    </source>
</evidence>
<protein>
    <recommendedName>
        <fullName evidence="2">DUF8006 domain-containing protein</fullName>
    </recommendedName>
</protein>